<accession>A0AAU1ICA6</accession>
<organism evidence="1">
    <name type="scientific">Streptomyces sp. NBC_00180</name>
    <dbReference type="NCBI Taxonomy" id="2903632"/>
    <lineage>
        <taxon>Bacteria</taxon>
        <taxon>Bacillati</taxon>
        <taxon>Actinomycetota</taxon>
        <taxon>Actinomycetes</taxon>
        <taxon>Kitasatosporales</taxon>
        <taxon>Streptomycetaceae</taxon>
        <taxon>Streptomyces</taxon>
    </lineage>
</organism>
<protein>
    <recommendedName>
        <fullName evidence="2">Transposase</fullName>
    </recommendedName>
</protein>
<proteinExistence type="predicted"/>
<dbReference type="EMBL" id="CP108140">
    <property type="protein sequence ID" value="WTP91315.1"/>
    <property type="molecule type" value="Genomic_DNA"/>
</dbReference>
<name>A0AAU1ICA6_9ACTN</name>
<gene>
    <name evidence="1" type="ORF">OG477_41040</name>
</gene>
<reference evidence="1" key="1">
    <citation type="submission" date="2022-10" db="EMBL/GenBank/DDBJ databases">
        <title>The complete genomes of actinobacterial strains from the NBC collection.</title>
        <authorList>
            <person name="Joergensen T.S."/>
            <person name="Alvarez Arevalo M."/>
            <person name="Sterndorff E.B."/>
            <person name="Faurdal D."/>
            <person name="Vuksanovic O."/>
            <person name="Mourched A.-S."/>
            <person name="Charusanti P."/>
            <person name="Shaw S."/>
            <person name="Blin K."/>
            <person name="Weber T."/>
        </authorList>
    </citation>
    <scope>NUCLEOTIDE SEQUENCE</scope>
    <source>
        <strain evidence="1">NBC 00180</strain>
    </source>
</reference>
<evidence type="ECO:0008006" key="2">
    <source>
        <dbReference type="Google" id="ProtNLM"/>
    </source>
</evidence>
<sequence length="48" mass="5474">MADYEVRHFHSWYRHITLSQLAAGFLAVQAAAERRDAQAVPPHTVEPE</sequence>
<dbReference type="AlphaFoldDB" id="A0AAU1ICA6"/>
<evidence type="ECO:0000313" key="1">
    <source>
        <dbReference type="EMBL" id="WTP91315.1"/>
    </source>
</evidence>